<dbReference type="Proteomes" id="UP000051749">
    <property type="component" value="Unassembled WGS sequence"/>
</dbReference>
<protein>
    <submittedName>
        <fullName evidence="3">Glycerophosphoryl diester phosphodiesterase</fullName>
    </submittedName>
    <submittedName>
        <fullName evidence="2">UgpQ protein</fullName>
    </submittedName>
</protein>
<dbReference type="InterPro" id="IPR017946">
    <property type="entry name" value="PLC-like_Pdiesterase_TIM-brl"/>
</dbReference>
<organism evidence="2 4">
    <name type="scientific">Pediococcus ethanolidurans</name>
    <dbReference type="NCBI Taxonomy" id="319653"/>
    <lineage>
        <taxon>Bacteria</taxon>
        <taxon>Bacillati</taxon>
        <taxon>Bacillota</taxon>
        <taxon>Bacilli</taxon>
        <taxon>Lactobacillales</taxon>
        <taxon>Lactobacillaceae</taxon>
        <taxon>Pediococcus</taxon>
    </lineage>
</organism>
<dbReference type="STRING" id="319653.SAMN04487973_10226"/>
<reference evidence="2 4" key="1">
    <citation type="journal article" date="2015" name="Genome Announc.">
        <title>Expanding the biotechnology potential of lactobacilli through comparative genomics of 213 strains and associated genera.</title>
        <authorList>
            <person name="Sun Z."/>
            <person name="Harris H.M."/>
            <person name="McCann A."/>
            <person name="Guo C."/>
            <person name="Argimon S."/>
            <person name="Zhang W."/>
            <person name="Yang X."/>
            <person name="Jeffery I.B."/>
            <person name="Cooney J.C."/>
            <person name="Kagawa T.F."/>
            <person name="Liu W."/>
            <person name="Song Y."/>
            <person name="Salvetti E."/>
            <person name="Wrobel A."/>
            <person name="Rasinkangas P."/>
            <person name="Parkhill J."/>
            <person name="Rea M.C."/>
            <person name="O'Sullivan O."/>
            <person name="Ritari J."/>
            <person name="Douillard F.P."/>
            <person name="Paul Ross R."/>
            <person name="Yang R."/>
            <person name="Briner A.E."/>
            <person name="Felis G.E."/>
            <person name="de Vos W.M."/>
            <person name="Barrangou R."/>
            <person name="Klaenhammer T.R."/>
            <person name="Caufield P.W."/>
            <person name="Cui Y."/>
            <person name="Zhang H."/>
            <person name="O'Toole P.W."/>
        </authorList>
    </citation>
    <scope>NUCLEOTIDE SEQUENCE [LARGE SCALE GENOMIC DNA]</scope>
    <source>
        <strain evidence="2 4">DSM 22301</strain>
    </source>
</reference>
<dbReference type="PANTHER" id="PTHR46211">
    <property type="entry name" value="GLYCEROPHOSPHORYL DIESTER PHOSPHODIESTERASE"/>
    <property type="match status" value="1"/>
</dbReference>
<dbReference type="EMBL" id="FOGK01000002">
    <property type="protein sequence ID" value="SER13691.1"/>
    <property type="molecule type" value="Genomic_DNA"/>
</dbReference>
<dbReference type="PROSITE" id="PS51704">
    <property type="entry name" value="GP_PDE"/>
    <property type="match status" value="1"/>
</dbReference>
<dbReference type="OrthoDB" id="384721at2"/>
<dbReference type="EMBL" id="JQBY01000010">
    <property type="protein sequence ID" value="KRN82481.1"/>
    <property type="molecule type" value="Genomic_DNA"/>
</dbReference>
<dbReference type="InterPro" id="IPR030395">
    <property type="entry name" value="GP_PDE_dom"/>
</dbReference>
<dbReference type="Pfam" id="PF03009">
    <property type="entry name" value="GDPD"/>
    <property type="match status" value="1"/>
</dbReference>
<evidence type="ECO:0000313" key="5">
    <source>
        <dbReference type="Proteomes" id="UP000182818"/>
    </source>
</evidence>
<gene>
    <name evidence="2" type="ORF">IV87_GL000238</name>
    <name evidence="3" type="ORF">SAMN04487973_10226</name>
</gene>
<dbReference type="RefSeq" id="WP_057806287.1">
    <property type="nucleotide sequence ID" value="NZ_BJYP01000005.1"/>
</dbReference>
<dbReference type="Gene3D" id="3.20.20.190">
    <property type="entry name" value="Phosphatidylinositol (PI) phosphodiesterase"/>
    <property type="match status" value="1"/>
</dbReference>
<dbReference type="GeneID" id="76043604"/>
<dbReference type="SUPFAM" id="SSF51695">
    <property type="entry name" value="PLC-like phosphodiesterases"/>
    <property type="match status" value="1"/>
</dbReference>
<accession>A0A0R2JYZ3</accession>
<comment type="caution">
    <text evidence="2">The sequence shown here is derived from an EMBL/GenBank/DDBJ whole genome shotgun (WGS) entry which is preliminary data.</text>
</comment>
<name>A0A0R2JYZ3_9LACO</name>
<proteinExistence type="predicted"/>
<dbReference type="PATRIC" id="fig|319653.3.peg.244"/>
<feature type="domain" description="GP-PDE" evidence="1">
    <location>
        <begin position="3"/>
        <end position="238"/>
    </location>
</feature>
<dbReference type="GO" id="GO:0006629">
    <property type="term" value="P:lipid metabolic process"/>
    <property type="evidence" value="ECO:0007669"/>
    <property type="project" value="InterPro"/>
</dbReference>
<dbReference type="Proteomes" id="UP000182818">
    <property type="component" value="Unassembled WGS sequence"/>
</dbReference>
<keyword evidence="5" id="KW-1185">Reference proteome</keyword>
<evidence type="ECO:0000259" key="1">
    <source>
        <dbReference type="PROSITE" id="PS51704"/>
    </source>
</evidence>
<evidence type="ECO:0000313" key="3">
    <source>
        <dbReference type="EMBL" id="SER13691.1"/>
    </source>
</evidence>
<evidence type="ECO:0000313" key="4">
    <source>
        <dbReference type="Proteomes" id="UP000051749"/>
    </source>
</evidence>
<dbReference type="CDD" id="cd08563">
    <property type="entry name" value="GDPD_TtGDE_like"/>
    <property type="match status" value="1"/>
</dbReference>
<dbReference type="PANTHER" id="PTHR46211:SF1">
    <property type="entry name" value="GLYCEROPHOSPHODIESTER PHOSPHODIESTERASE, CYTOPLASMIC"/>
    <property type="match status" value="1"/>
</dbReference>
<reference evidence="3 5" key="2">
    <citation type="submission" date="2016-10" db="EMBL/GenBank/DDBJ databases">
        <authorList>
            <person name="Varghese N."/>
            <person name="Submissions S."/>
        </authorList>
    </citation>
    <scope>NUCLEOTIDE SEQUENCE [LARGE SCALE GENOMIC DNA]</scope>
    <source>
        <strain evidence="3 5">CGMCC 1.3889</strain>
    </source>
</reference>
<sequence>MLTKIIAHRGSKGIRPENTLPAFEKAIEEGADGIETDVHMSKDKHLIIMHDETVDRTTNGTGRIFDKTLAELKRLDAGGYFGYDYLGTQIPTLDEVVQLLIKKHFTGLFNLELKTDKIQYPGIEESVSAYMNQQTLPFKIIYSSFHPQSLIKMHALNPTVEFASLFKLQTKFARKFYRNQLVKDWHPDIRWVRAHRFFLPHVQLRPWTVNSTEDMRYCFKRHFDGIITDYPGRAGIIRQAIQGG</sequence>
<evidence type="ECO:0000313" key="2">
    <source>
        <dbReference type="EMBL" id="KRN82481.1"/>
    </source>
</evidence>
<dbReference type="GO" id="GO:0008081">
    <property type="term" value="F:phosphoric diester hydrolase activity"/>
    <property type="evidence" value="ECO:0007669"/>
    <property type="project" value="InterPro"/>
</dbReference>
<dbReference type="AlphaFoldDB" id="A0A0R2JYZ3"/>